<sequence length="61" mass="7360">MEFLYSFARFFGFLIIRYMLPVRWRREIDDSSDLAAIIGLLFVVFIVVLFFYLVIKFQSIL</sequence>
<keyword evidence="1" id="KW-0812">Transmembrane</keyword>
<keyword evidence="1" id="KW-1133">Transmembrane helix</keyword>
<feature type="transmembrane region" description="Helical" evidence="1">
    <location>
        <begin position="34"/>
        <end position="55"/>
    </location>
</feature>
<keyword evidence="1" id="KW-0472">Membrane</keyword>
<feature type="transmembrane region" description="Helical" evidence="1">
    <location>
        <begin position="6"/>
        <end position="22"/>
    </location>
</feature>
<dbReference type="AlphaFoldDB" id="A0A3B0ZFF4"/>
<accession>A0A3B0ZFF4</accession>
<gene>
    <name evidence="2" type="ORF">MNBD_GAMMA17-533</name>
</gene>
<evidence type="ECO:0000313" key="2">
    <source>
        <dbReference type="EMBL" id="VAW85019.1"/>
    </source>
</evidence>
<name>A0A3B0ZFF4_9ZZZZ</name>
<evidence type="ECO:0000256" key="1">
    <source>
        <dbReference type="SAM" id="Phobius"/>
    </source>
</evidence>
<dbReference type="EMBL" id="UOFQ01000013">
    <property type="protein sequence ID" value="VAW85019.1"/>
    <property type="molecule type" value="Genomic_DNA"/>
</dbReference>
<proteinExistence type="predicted"/>
<protein>
    <submittedName>
        <fullName evidence="2">Uncharacterized protein</fullName>
    </submittedName>
</protein>
<organism evidence="2">
    <name type="scientific">hydrothermal vent metagenome</name>
    <dbReference type="NCBI Taxonomy" id="652676"/>
    <lineage>
        <taxon>unclassified sequences</taxon>
        <taxon>metagenomes</taxon>
        <taxon>ecological metagenomes</taxon>
    </lineage>
</organism>
<reference evidence="2" key="1">
    <citation type="submission" date="2018-06" db="EMBL/GenBank/DDBJ databases">
        <authorList>
            <person name="Zhirakovskaya E."/>
        </authorList>
    </citation>
    <scope>NUCLEOTIDE SEQUENCE</scope>
</reference>